<proteinExistence type="predicted"/>
<evidence type="ECO:0000256" key="3">
    <source>
        <dbReference type="ARBA" id="ARBA00022723"/>
    </source>
</evidence>
<dbReference type="GO" id="GO:0006777">
    <property type="term" value="P:Mo-molybdopterin cofactor biosynthetic process"/>
    <property type="evidence" value="ECO:0007669"/>
    <property type="project" value="UniProtKB-KW"/>
</dbReference>
<keyword evidence="7" id="KW-0501">Molybdenum cofactor biosynthesis</keyword>
<keyword evidence="3" id="KW-0479">Metal-binding</keyword>
<organism evidence="9 10">
    <name type="scientific">Propioniferax innocua</name>
    <dbReference type="NCBI Taxonomy" id="1753"/>
    <lineage>
        <taxon>Bacteria</taxon>
        <taxon>Bacillati</taxon>
        <taxon>Actinomycetota</taxon>
        <taxon>Actinomycetes</taxon>
        <taxon>Propionibacteriales</taxon>
        <taxon>Propionibacteriaceae</taxon>
        <taxon>Propioniferax</taxon>
    </lineage>
</organism>
<dbReference type="Gene3D" id="3.90.550.10">
    <property type="entry name" value="Spore Coat Polysaccharide Biosynthesis Protein SpsA, Chain A"/>
    <property type="match status" value="1"/>
</dbReference>
<accession>A0A542ZRI4</accession>
<evidence type="ECO:0000256" key="7">
    <source>
        <dbReference type="ARBA" id="ARBA00023150"/>
    </source>
</evidence>
<keyword evidence="10" id="KW-1185">Reference proteome</keyword>
<dbReference type="CDD" id="cd02503">
    <property type="entry name" value="MobA"/>
    <property type="match status" value="1"/>
</dbReference>
<evidence type="ECO:0000256" key="5">
    <source>
        <dbReference type="ARBA" id="ARBA00022842"/>
    </source>
</evidence>
<dbReference type="AlphaFoldDB" id="A0A542ZRI4"/>
<keyword evidence="9" id="KW-0548">Nucleotidyltransferase</keyword>
<dbReference type="RefSeq" id="WP_142092717.1">
    <property type="nucleotide sequence ID" value="NZ_VFOR01000001.1"/>
</dbReference>
<keyword evidence="5" id="KW-0460">Magnesium</keyword>
<comment type="caution">
    <text evidence="9">The sequence shown here is derived from an EMBL/GenBank/DDBJ whole genome shotgun (WGS) entry which is preliminary data.</text>
</comment>
<evidence type="ECO:0000256" key="4">
    <source>
        <dbReference type="ARBA" id="ARBA00022741"/>
    </source>
</evidence>
<evidence type="ECO:0000259" key="8">
    <source>
        <dbReference type="Pfam" id="PF12804"/>
    </source>
</evidence>
<dbReference type="SUPFAM" id="SSF53448">
    <property type="entry name" value="Nucleotide-diphospho-sugar transferases"/>
    <property type="match status" value="1"/>
</dbReference>
<dbReference type="InterPro" id="IPR013482">
    <property type="entry name" value="Molybde_CF_guanTrfase"/>
</dbReference>
<dbReference type="InterPro" id="IPR029044">
    <property type="entry name" value="Nucleotide-diphossugar_trans"/>
</dbReference>
<protein>
    <submittedName>
        <fullName evidence="9">Molybdenum cofactor guanylyltransferase</fullName>
    </submittedName>
</protein>
<dbReference type="OrthoDB" id="4408226at2"/>
<dbReference type="Pfam" id="PF12804">
    <property type="entry name" value="NTP_transf_3"/>
    <property type="match status" value="1"/>
</dbReference>
<dbReference type="PANTHER" id="PTHR19136:SF81">
    <property type="entry name" value="MOLYBDENUM COFACTOR GUANYLYLTRANSFERASE"/>
    <property type="match status" value="1"/>
</dbReference>
<evidence type="ECO:0000256" key="2">
    <source>
        <dbReference type="ARBA" id="ARBA00022679"/>
    </source>
</evidence>
<evidence type="ECO:0000256" key="1">
    <source>
        <dbReference type="ARBA" id="ARBA00022490"/>
    </source>
</evidence>
<evidence type="ECO:0000256" key="6">
    <source>
        <dbReference type="ARBA" id="ARBA00023134"/>
    </source>
</evidence>
<evidence type="ECO:0000313" key="10">
    <source>
        <dbReference type="Proteomes" id="UP000316196"/>
    </source>
</evidence>
<dbReference type="GO" id="GO:0046872">
    <property type="term" value="F:metal ion binding"/>
    <property type="evidence" value="ECO:0007669"/>
    <property type="project" value="UniProtKB-KW"/>
</dbReference>
<keyword evidence="1" id="KW-0963">Cytoplasm</keyword>
<dbReference type="EMBL" id="VFOR01000001">
    <property type="protein sequence ID" value="TQL62937.1"/>
    <property type="molecule type" value="Genomic_DNA"/>
</dbReference>
<keyword evidence="4" id="KW-0547">Nucleotide-binding</keyword>
<dbReference type="PANTHER" id="PTHR19136">
    <property type="entry name" value="MOLYBDENUM COFACTOR GUANYLYLTRANSFERASE"/>
    <property type="match status" value="1"/>
</dbReference>
<dbReference type="Proteomes" id="UP000316196">
    <property type="component" value="Unassembled WGS sequence"/>
</dbReference>
<keyword evidence="6" id="KW-0342">GTP-binding</keyword>
<dbReference type="GO" id="GO:0016779">
    <property type="term" value="F:nucleotidyltransferase activity"/>
    <property type="evidence" value="ECO:0007669"/>
    <property type="project" value="UniProtKB-KW"/>
</dbReference>
<reference evidence="9 10" key="1">
    <citation type="submission" date="2019-06" db="EMBL/GenBank/DDBJ databases">
        <title>Sequencing the genomes of 1000 actinobacteria strains.</title>
        <authorList>
            <person name="Klenk H.-P."/>
        </authorList>
    </citation>
    <scope>NUCLEOTIDE SEQUENCE [LARGE SCALE GENOMIC DNA]</scope>
    <source>
        <strain evidence="9 10">DSM 8251</strain>
    </source>
</reference>
<feature type="domain" description="MobA-like NTP transferase" evidence="8">
    <location>
        <begin position="7"/>
        <end position="160"/>
    </location>
</feature>
<gene>
    <name evidence="9" type="ORF">FB460_0729</name>
</gene>
<sequence>MGAICTGVILTGGQSRRMGRDKASLSRDGRALVEIAVSALTIHGCDAIVVGPHRVPGARTTREDPPGGGPVAGIDAAVQLLKDASPPSHALILATDLPHIDRLVARLVQDLDVNEKFARVPIDATGHPQPLAACYPFAALTTALEALPRRRDIAARRLLDEVPWRQHSISDDLLQDADTPEDADRHRLS</sequence>
<name>A0A542ZRI4_9ACTN</name>
<keyword evidence="2 9" id="KW-0808">Transferase</keyword>
<dbReference type="InterPro" id="IPR025877">
    <property type="entry name" value="MobA-like_NTP_Trfase"/>
</dbReference>
<evidence type="ECO:0000313" key="9">
    <source>
        <dbReference type="EMBL" id="TQL62937.1"/>
    </source>
</evidence>
<dbReference type="GO" id="GO:0005525">
    <property type="term" value="F:GTP binding"/>
    <property type="evidence" value="ECO:0007669"/>
    <property type="project" value="UniProtKB-KW"/>
</dbReference>